<dbReference type="EMBL" id="BAAAMR010000127">
    <property type="protein sequence ID" value="GAA2165405.1"/>
    <property type="molecule type" value="Genomic_DNA"/>
</dbReference>
<organism evidence="2 3">
    <name type="scientific">Actinomadura napierensis</name>
    <dbReference type="NCBI Taxonomy" id="267854"/>
    <lineage>
        <taxon>Bacteria</taxon>
        <taxon>Bacillati</taxon>
        <taxon>Actinomycetota</taxon>
        <taxon>Actinomycetes</taxon>
        <taxon>Streptosporangiales</taxon>
        <taxon>Thermomonosporaceae</taxon>
        <taxon>Actinomadura</taxon>
    </lineage>
</organism>
<evidence type="ECO:0000313" key="3">
    <source>
        <dbReference type="Proteomes" id="UP001501020"/>
    </source>
</evidence>
<name>A0ABP5M559_9ACTN</name>
<proteinExistence type="predicted"/>
<evidence type="ECO:0000313" key="2">
    <source>
        <dbReference type="EMBL" id="GAA2165405.1"/>
    </source>
</evidence>
<evidence type="ECO:0000259" key="1">
    <source>
        <dbReference type="Pfam" id="PF13700"/>
    </source>
</evidence>
<dbReference type="Pfam" id="PF13700">
    <property type="entry name" value="DUF4158"/>
    <property type="match status" value="1"/>
</dbReference>
<dbReference type="Proteomes" id="UP001501020">
    <property type="component" value="Unassembled WGS sequence"/>
</dbReference>
<protein>
    <recommendedName>
        <fullName evidence="1">DUF4158 domain-containing protein</fullName>
    </recommendedName>
</protein>
<comment type="caution">
    <text evidence="2">The sequence shown here is derived from an EMBL/GenBank/DDBJ whole genome shotgun (WGS) entry which is preliminary data.</text>
</comment>
<feature type="domain" description="DUF4158" evidence="1">
    <location>
        <begin position="13"/>
        <end position="179"/>
    </location>
</feature>
<dbReference type="InterPro" id="IPR025296">
    <property type="entry name" value="DUF4158"/>
</dbReference>
<keyword evidence="3" id="KW-1185">Reference proteome</keyword>
<reference evidence="3" key="1">
    <citation type="journal article" date="2019" name="Int. J. Syst. Evol. Microbiol.">
        <title>The Global Catalogue of Microorganisms (GCM) 10K type strain sequencing project: providing services to taxonomists for standard genome sequencing and annotation.</title>
        <authorList>
            <consortium name="The Broad Institute Genomics Platform"/>
            <consortium name="The Broad Institute Genome Sequencing Center for Infectious Disease"/>
            <person name="Wu L."/>
            <person name="Ma J."/>
        </authorList>
    </citation>
    <scope>NUCLEOTIDE SEQUENCE [LARGE SCALE GENOMIC DNA]</scope>
    <source>
        <strain evidence="3">JCM 13850</strain>
    </source>
</reference>
<sequence>MGRAYFAAMLVVFLNDREAAAYGRYVGAPSQSELDRMFFLDDADRALIAKRRGDHNRLGLALQLTTVQYLGTFLTDPLDVPTVVLDRLAGQLQIADPSCAKRYTERRSTPFEHRDVIKAAYGLREFSEAEGEFAVWVRSRAWNTGQGPKTIFTDGVRWLRTNAVLLPGVSTLARSVARVRDQAVEDLHERLAGLLSAHQRTILE</sequence>
<gene>
    <name evidence="2" type="ORF">GCM10009727_84070</name>
</gene>
<accession>A0ABP5M559</accession>